<name>K6XYC3_9ALTE</name>
<dbReference type="CDD" id="cd22359">
    <property type="entry name" value="SfsA-like_bacterial"/>
    <property type="match status" value="1"/>
</dbReference>
<protein>
    <recommendedName>
        <fullName evidence="1">Sugar fermentation stimulation protein homolog</fullName>
    </recommendedName>
</protein>
<reference evidence="4 5" key="1">
    <citation type="journal article" date="2017" name="Antonie Van Leeuwenhoek">
        <title>Rhizobium rhizosphaerae sp. nov., a novel species isolated from rice rhizosphere.</title>
        <authorList>
            <person name="Zhao J.J."/>
            <person name="Zhang J."/>
            <person name="Zhang R.J."/>
            <person name="Zhang C.W."/>
            <person name="Yin H.Q."/>
            <person name="Zhang X.X."/>
        </authorList>
    </citation>
    <scope>NUCLEOTIDE SEQUENCE [LARGE SCALE GENOMIC DNA]</scope>
    <source>
        <strain evidence="4 5">E3</strain>
    </source>
</reference>
<dbReference type="PANTHER" id="PTHR30545">
    <property type="entry name" value="SUGAR FERMENTATION STIMULATION PROTEIN A"/>
    <property type="match status" value="1"/>
</dbReference>
<dbReference type="OrthoDB" id="9802365at2"/>
<accession>K6XYC3</accession>
<sequence>MLFPSPLIKGKLIKRYKRFLADVSLPDGSTVTAHCPNTGAMTGCGDAGFEVWLSPANNPKRKLAYTWELSKNNQGDWIGVNTNNANKLVGEALVAGLIEELKDYQNIKPEVKYGEENSRIDFMLSADNLTDCFVEVKSVTLLEDGKGYFPDAKTQRGSKHLRELTALVKSGKRAVLLFCVQHTGIKNVRVADHIDPEYAATLQAAIDAGVQILAYDCKFSEEKVNLNQQVSFIP</sequence>
<dbReference type="eggNOG" id="COG1489">
    <property type="taxonomic scope" value="Bacteria"/>
</dbReference>
<evidence type="ECO:0000313" key="5">
    <source>
        <dbReference type="Proteomes" id="UP000006334"/>
    </source>
</evidence>
<proteinExistence type="inferred from homology"/>
<dbReference type="PANTHER" id="PTHR30545:SF2">
    <property type="entry name" value="SUGAR FERMENTATION STIMULATION PROTEIN A"/>
    <property type="match status" value="1"/>
</dbReference>
<comment type="caution">
    <text evidence="4">The sequence shown here is derived from an EMBL/GenBank/DDBJ whole genome shotgun (WGS) entry which is preliminary data.</text>
</comment>
<dbReference type="FunFam" id="2.40.50.580:FF:000001">
    <property type="entry name" value="Sugar fermentation stimulation protein A"/>
    <property type="match status" value="1"/>
</dbReference>
<feature type="domain" description="SfsA N-terminal OB" evidence="3">
    <location>
        <begin position="13"/>
        <end position="80"/>
    </location>
</feature>
<dbReference type="InterPro" id="IPR041465">
    <property type="entry name" value="SfsA_N"/>
</dbReference>
<dbReference type="AlphaFoldDB" id="K6XYC3"/>
<evidence type="ECO:0000313" key="4">
    <source>
        <dbReference type="EMBL" id="GAC16651.1"/>
    </source>
</evidence>
<dbReference type="HAMAP" id="MF_00095">
    <property type="entry name" value="SfsA"/>
    <property type="match status" value="1"/>
</dbReference>
<evidence type="ECO:0000256" key="1">
    <source>
        <dbReference type="HAMAP-Rule" id="MF_00095"/>
    </source>
</evidence>
<dbReference type="Pfam" id="PF03749">
    <property type="entry name" value="SfsA"/>
    <property type="match status" value="1"/>
</dbReference>
<evidence type="ECO:0000259" key="2">
    <source>
        <dbReference type="Pfam" id="PF03749"/>
    </source>
</evidence>
<dbReference type="STRING" id="1127673.GLIP_4040"/>
<dbReference type="GO" id="GO:0003677">
    <property type="term" value="F:DNA binding"/>
    <property type="evidence" value="ECO:0007669"/>
    <property type="project" value="InterPro"/>
</dbReference>
<dbReference type="Pfam" id="PF17746">
    <property type="entry name" value="SfsA_N"/>
    <property type="match status" value="1"/>
</dbReference>
<dbReference type="InterPro" id="IPR040452">
    <property type="entry name" value="SfsA_C"/>
</dbReference>
<gene>
    <name evidence="1 4" type="primary">sfsA</name>
    <name evidence="4" type="ORF">GLIP_4040</name>
</gene>
<dbReference type="RefSeq" id="WP_008846453.1">
    <property type="nucleotide sequence ID" value="NZ_BAEN01000076.1"/>
</dbReference>
<comment type="similarity">
    <text evidence="1">Belongs to the SfsA family.</text>
</comment>
<dbReference type="NCBIfam" id="TIGR00230">
    <property type="entry name" value="sfsA"/>
    <property type="match status" value="1"/>
</dbReference>
<evidence type="ECO:0000259" key="3">
    <source>
        <dbReference type="Pfam" id="PF17746"/>
    </source>
</evidence>
<dbReference type="Proteomes" id="UP000006334">
    <property type="component" value="Unassembled WGS sequence"/>
</dbReference>
<dbReference type="FunFam" id="3.40.1350.60:FF:000001">
    <property type="entry name" value="Sugar fermentation stimulation protein A"/>
    <property type="match status" value="1"/>
</dbReference>
<dbReference type="Gene3D" id="3.40.1350.60">
    <property type="match status" value="1"/>
</dbReference>
<feature type="domain" description="Sugar fermentation stimulation protein C-terminal" evidence="2">
    <location>
        <begin position="85"/>
        <end position="222"/>
    </location>
</feature>
<dbReference type="Gene3D" id="2.40.50.580">
    <property type="match status" value="1"/>
</dbReference>
<dbReference type="EMBL" id="BAEN01000076">
    <property type="protein sequence ID" value="GAC16651.1"/>
    <property type="molecule type" value="Genomic_DNA"/>
</dbReference>
<dbReference type="InterPro" id="IPR005224">
    <property type="entry name" value="SfsA"/>
</dbReference>
<organism evidence="4 5">
    <name type="scientific">Aliiglaciecola lipolytica E3</name>
    <dbReference type="NCBI Taxonomy" id="1127673"/>
    <lineage>
        <taxon>Bacteria</taxon>
        <taxon>Pseudomonadati</taxon>
        <taxon>Pseudomonadota</taxon>
        <taxon>Gammaproteobacteria</taxon>
        <taxon>Alteromonadales</taxon>
        <taxon>Alteromonadaceae</taxon>
        <taxon>Aliiglaciecola</taxon>
    </lineage>
</organism>
<keyword evidence="5" id="KW-1185">Reference proteome</keyword>